<dbReference type="Proteomes" id="UP001338582">
    <property type="component" value="Chromosome 1"/>
</dbReference>
<feature type="compositionally biased region" description="Basic and acidic residues" evidence="1">
    <location>
        <begin position="1"/>
        <end position="11"/>
    </location>
</feature>
<evidence type="ECO:0000313" key="3">
    <source>
        <dbReference type="Proteomes" id="UP001338582"/>
    </source>
</evidence>
<accession>A0AAX4H6M1</accession>
<protein>
    <submittedName>
        <fullName evidence="2">Uncharacterized protein</fullName>
    </submittedName>
</protein>
<feature type="region of interest" description="Disordered" evidence="1">
    <location>
        <begin position="1"/>
        <end position="115"/>
    </location>
</feature>
<reference evidence="2 3" key="1">
    <citation type="submission" date="2023-10" db="EMBL/GenBank/DDBJ databases">
        <title>Draft Genome Sequence of Candida saopaulonensis from a very Premature Infant with Sepsis.</title>
        <authorList>
            <person name="Ning Y."/>
            <person name="Dai R."/>
            <person name="Xiao M."/>
            <person name="Xu Y."/>
            <person name="Yan Q."/>
            <person name="Zhang L."/>
        </authorList>
    </citation>
    <scope>NUCLEOTIDE SEQUENCE [LARGE SCALE GENOMIC DNA]</scope>
    <source>
        <strain evidence="2 3">19XY460</strain>
    </source>
</reference>
<sequence length="199" mass="21341">MPLFGKKKDAPDGPPSYDELQSASTNLDQAPQYLGQYGQNEYPDEKGSSNNFNGANEYQNNQGGYNSQPQNPPPNYGPSHGPNGQNNFNGNQQGFQPNGQYSGPPPGTYTVPANTYAVPLQKTNIAYDTEGNVTRPGYKEYLQRDQQRVNMGDVPKPREAFGKNKGAPLAPSRKGGSSGGFPGAGGRGGPTYYNASENK</sequence>
<gene>
    <name evidence="2" type="ORF">PUMCH_001154</name>
</gene>
<dbReference type="GeneID" id="88172220"/>
<dbReference type="EMBL" id="CP138894">
    <property type="protein sequence ID" value="WPK23904.1"/>
    <property type="molecule type" value="Genomic_DNA"/>
</dbReference>
<feature type="compositionally biased region" description="Low complexity" evidence="1">
    <location>
        <begin position="77"/>
        <end position="100"/>
    </location>
</feature>
<name>A0AAX4H6M1_9ASCO</name>
<feature type="region of interest" description="Disordered" evidence="1">
    <location>
        <begin position="144"/>
        <end position="199"/>
    </location>
</feature>
<proteinExistence type="predicted"/>
<dbReference type="RefSeq" id="XP_062876288.1">
    <property type="nucleotide sequence ID" value="XM_063020218.1"/>
</dbReference>
<evidence type="ECO:0000313" key="2">
    <source>
        <dbReference type="EMBL" id="WPK23904.1"/>
    </source>
</evidence>
<evidence type="ECO:0000256" key="1">
    <source>
        <dbReference type="SAM" id="MobiDB-lite"/>
    </source>
</evidence>
<dbReference type="AlphaFoldDB" id="A0AAX4H6M1"/>
<organism evidence="2 3">
    <name type="scientific">Australozyma saopauloensis</name>
    <dbReference type="NCBI Taxonomy" id="291208"/>
    <lineage>
        <taxon>Eukaryota</taxon>
        <taxon>Fungi</taxon>
        <taxon>Dikarya</taxon>
        <taxon>Ascomycota</taxon>
        <taxon>Saccharomycotina</taxon>
        <taxon>Pichiomycetes</taxon>
        <taxon>Metschnikowiaceae</taxon>
        <taxon>Australozyma</taxon>
    </lineage>
</organism>
<keyword evidence="3" id="KW-1185">Reference proteome</keyword>
<feature type="compositionally biased region" description="Gly residues" evidence="1">
    <location>
        <begin position="176"/>
        <end position="189"/>
    </location>
</feature>
<feature type="compositionally biased region" description="Polar residues" evidence="1">
    <location>
        <begin position="19"/>
        <end position="29"/>
    </location>
</feature>
<feature type="compositionally biased region" description="Polar residues" evidence="1">
    <location>
        <begin position="48"/>
        <end position="57"/>
    </location>
</feature>
<dbReference type="KEGG" id="asau:88172220"/>
<feature type="compositionally biased region" description="Low complexity" evidence="1">
    <location>
        <begin position="58"/>
        <end position="69"/>
    </location>
</feature>